<reference evidence="2 3" key="1">
    <citation type="submission" date="2016-10" db="EMBL/GenBank/DDBJ databases">
        <authorList>
            <person name="de Groot N.N."/>
        </authorList>
    </citation>
    <scope>NUCLEOTIDE SEQUENCE [LARGE SCALE GENOMIC DNA]</scope>
    <source>
        <strain evidence="2 3">CGMCC 4.5681</strain>
    </source>
</reference>
<dbReference type="InterPro" id="IPR035994">
    <property type="entry name" value="Nucleoside_phosphorylase_sf"/>
</dbReference>
<proteinExistence type="predicted"/>
<accession>A0A1G9S7S6</accession>
<name>A0A1G9S7S6_9ACTN</name>
<dbReference type="STRING" id="683260.SAMN05421874_15312"/>
<dbReference type="Pfam" id="PF01048">
    <property type="entry name" value="PNP_UDP_1"/>
    <property type="match status" value="1"/>
</dbReference>
<evidence type="ECO:0000313" key="2">
    <source>
        <dbReference type="EMBL" id="SDM31482.1"/>
    </source>
</evidence>
<dbReference type="OrthoDB" id="44283at2"/>
<dbReference type="PANTHER" id="PTHR46832">
    <property type="entry name" value="5'-METHYLTHIOADENOSINE/S-ADENOSYLHOMOCYSTEINE NUCLEOSIDASE"/>
    <property type="match status" value="1"/>
</dbReference>
<keyword evidence="3" id="KW-1185">Reference proteome</keyword>
<dbReference type="Proteomes" id="UP000198683">
    <property type="component" value="Unassembled WGS sequence"/>
</dbReference>
<dbReference type="RefSeq" id="WP_090774101.1">
    <property type="nucleotide sequence ID" value="NZ_FNFB01000053.1"/>
</dbReference>
<dbReference type="GO" id="GO:0009116">
    <property type="term" value="P:nucleoside metabolic process"/>
    <property type="evidence" value="ECO:0007669"/>
    <property type="project" value="InterPro"/>
</dbReference>
<sequence length="387" mass="41171">MNERPIVILTALDLEYQAVRRHLAELQVHRHPAGTRFEVGRLADGGCRVALGLVGKGNQSSAVLAERAITEFAPLAMLFVGVAGALWPDIGLGDVVVATHVYAYHGGTSEDDGFKARPRAWEISHEPDQIARHLHRSEVWTRRLPEGTAVPRVRFGPIAAGEVVQDSSISWHAQWVRQTYNDALAIEMEAAGVAQAAHYNRSLPMVVVRGISDRADGTKVESDGVGWQARAVANAAAFASALAQELSLELNHELSPRVAADKKGAQMTHGVQNFANGNAHVGMQAGYVYGNITIGQPPIAASPDPAAQLAELRDRLGRALKGHELDENTFAAADEEVAAAAVSLSQGTAYGRSKALIALKKVRGLLMDVADLGSHVSAAIGAIQDTP</sequence>
<organism evidence="2 3">
    <name type="scientific">Nonomuraea maritima</name>
    <dbReference type="NCBI Taxonomy" id="683260"/>
    <lineage>
        <taxon>Bacteria</taxon>
        <taxon>Bacillati</taxon>
        <taxon>Actinomycetota</taxon>
        <taxon>Actinomycetes</taxon>
        <taxon>Streptosporangiales</taxon>
        <taxon>Streptosporangiaceae</taxon>
        <taxon>Nonomuraea</taxon>
    </lineage>
</organism>
<dbReference type="GO" id="GO:0005829">
    <property type="term" value="C:cytosol"/>
    <property type="evidence" value="ECO:0007669"/>
    <property type="project" value="TreeGrafter"/>
</dbReference>
<dbReference type="SUPFAM" id="SSF53167">
    <property type="entry name" value="Purine and uridine phosphorylases"/>
    <property type="match status" value="1"/>
</dbReference>
<dbReference type="InterPro" id="IPR000845">
    <property type="entry name" value="Nucleoside_phosphorylase_d"/>
</dbReference>
<gene>
    <name evidence="2" type="ORF">SAMN05421874_15312</name>
</gene>
<dbReference type="Gene3D" id="3.40.50.1580">
    <property type="entry name" value="Nucleoside phosphorylase domain"/>
    <property type="match status" value="1"/>
</dbReference>
<evidence type="ECO:0000259" key="1">
    <source>
        <dbReference type="Pfam" id="PF01048"/>
    </source>
</evidence>
<dbReference type="EMBL" id="FNFB01000053">
    <property type="protein sequence ID" value="SDM31482.1"/>
    <property type="molecule type" value="Genomic_DNA"/>
</dbReference>
<dbReference type="GO" id="GO:0019284">
    <property type="term" value="P:L-methionine salvage from S-adenosylmethionine"/>
    <property type="evidence" value="ECO:0007669"/>
    <property type="project" value="TreeGrafter"/>
</dbReference>
<feature type="domain" description="Nucleoside phosphorylase" evidence="1">
    <location>
        <begin position="5"/>
        <end position="242"/>
    </location>
</feature>
<evidence type="ECO:0000313" key="3">
    <source>
        <dbReference type="Proteomes" id="UP000198683"/>
    </source>
</evidence>
<dbReference type="GO" id="GO:0008930">
    <property type="term" value="F:methylthioadenosine nucleosidase activity"/>
    <property type="evidence" value="ECO:0007669"/>
    <property type="project" value="TreeGrafter"/>
</dbReference>
<dbReference type="PANTHER" id="PTHR46832:SF1">
    <property type="entry name" value="5'-METHYLTHIOADENOSINE_S-ADENOSYLHOMOCYSTEINE NUCLEOSIDASE"/>
    <property type="match status" value="1"/>
</dbReference>
<protein>
    <submittedName>
        <fullName evidence="2">8-oxo-dGTP diphosphatase</fullName>
    </submittedName>
</protein>
<dbReference type="GO" id="GO:0008782">
    <property type="term" value="F:adenosylhomocysteine nucleosidase activity"/>
    <property type="evidence" value="ECO:0007669"/>
    <property type="project" value="TreeGrafter"/>
</dbReference>
<dbReference type="AlphaFoldDB" id="A0A1G9S7S6"/>
<dbReference type="CDD" id="cd09008">
    <property type="entry name" value="MTAN"/>
    <property type="match status" value="1"/>
</dbReference>